<accession>E6U9S1</accession>
<dbReference type="PROSITE" id="PS51257">
    <property type="entry name" value="PROKAR_LIPOPROTEIN"/>
    <property type="match status" value="1"/>
</dbReference>
<organism evidence="1 2">
    <name type="scientific">Ethanoligenens harbinense (strain DSM 18485 / JCM 12961 / CGMCC 1.5033 / YUAN-3)</name>
    <dbReference type="NCBI Taxonomy" id="663278"/>
    <lineage>
        <taxon>Bacteria</taxon>
        <taxon>Bacillati</taxon>
        <taxon>Bacillota</taxon>
        <taxon>Clostridia</taxon>
        <taxon>Eubacteriales</taxon>
        <taxon>Oscillospiraceae</taxon>
        <taxon>Ethanoligenens</taxon>
    </lineage>
</organism>
<dbReference type="Proteomes" id="UP000001551">
    <property type="component" value="Chromosome"/>
</dbReference>
<proteinExistence type="predicted"/>
<reference evidence="1 2" key="1">
    <citation type="submission" date="2010-12" db="EMBL/GenBank/DDBJ databases">
        <title>Complete sequence of Ethanoligenens harbinense YUAN-3.</title>
        <authorList>
            <person name="Lucas S."/>
            <person name="Copeland A."/>
            <person name="Lapidus A."/>
            <person name="Cheng J.-F."/>
            <person name="Bruce D."/>
            <person name="Goodwin L."/>
            <person name="Pitluck S."/>
            <person name="Chertkov O."/>
            <person name="Misra M."/>
            <person name="Detter J.C."/>
            <person name="Han C."/>
            <person name="Tapia R."/>
            <person name="Land M."/>
            <person name="Hauser L."/>
            <person name="Jeffries C."/>
            <person name="Kyrpides N."/>
            <person name="Ivanova N."/>
            <person name="Mikhailova N."/>
            <person name="Wang A."/>
            <person name="Mouttaki H."/>
            <person name="He Z."/>
            <person name="Zhou J."/>
            <person name="Hemme C.L."/>
            <person name="Woyke T."/>
        </authorList>
    </citation>
    <scope>NUCLEOTIDE SEQUENCE [LARGE SCALE GENOMIC DNA]</scope>
    <source>
        <strain evidence="2">DSM 18485 / JCM 12961 / CGMCC 1.5033 / YUAN-3</strain>
    </source>
</reference>
<gene>
    <name evidence="1" type="ordered locus">Ethha_0613</name>
</gene>
<dbReference type="EMBL" id="CP002400">
    <property type="protein sequence ID" value="ADU26187.1"/>
    <property type="molecule type" value="Genomic_DNA"/>
</dbReference>
<keyword evidence="2" id="KW-1185">Reference proteome</keyword>
<name>E6U9S1_ETHHY</name>
<dbReference type="AlphaFoldDB" id="E6U9S1"/>
<evidence type="ECO:0000313" key="2">
    <source>
        <dbReference type="Proteomes" id="UP000001551"/>
    </source>
</evidence>
<dbReference type="HOGENOM" id="CLU_1445326_0_0_9"/>
<dbReference type="KEGG" id="eha:Ethha_0613"/>
<dbReference type="RefSeq" id="WP_013484559.1">
    <property type="nucleotide sequence ID" value="NC_014828.1"/>
</dbReference>
<dbReference type="eggNOG" id="ENOG50303U2">
    <property type="taxonomic scope" value="Bacteria"/>
</dbReference>
<evidence type="ECO:0000313" key="1">
    <source>
        <dbReference type="EMBL" id="ADU26187.1"/>
    </source>
</evidence>
<sequence>MKNSRKASFCLVLIFTTSLNFTVGCEKKIHPNQNISSIKVTQTEPSRMESSSFTELESISNIKTIHVVDDSAAAILWIPKSPHSTLSKIAFWLKQAKGYNGVIPSSQTSPDAIFNANIAPSALNINTYDRHTITIQPVWYLISNGTGYTSHYLSGVLKVVDNKQEDYIQSSQLYDWLKNDKWKAEFEIEQ</sequence>
<protein>
    <submittedName>
        <fullName evidence="1">Uncharacterized protein</fullName>
    </submittedName>
</protein>
<dbReference type="STRING" id="663278.Ethha_0613"/>